<dbReference type="STRING" id="1630136.AS592_07425"/>
<keyword evidence="2" id="KW-1185">Reference proteome</keyword>
<protein>
    <submittedName>
        <fullName evidence="1">Uncharacterized protein</fullName>
    </submittedName>
</protein>
<name>A0A151CGF1_9BACT</name>
<reference evidence="1 2" key="1">
    <citation type="submission" date="2015-11" db="EMBL/GenBank/DDBJ databases">
        <title>Draft genome of Sulfurovum riftiae 1812E, a member of the Epsilonproteobacteria isolated from the tube of the deep-sea hydrothermal vent tubewom Riftia pachyptila.</title>
        <authorList>
            <person name="Vetriani C."/>
            <person name="Giovannelli D."/>
        </authorList>
    </citation>
    <scope>NUCLEOTIDE SEQUENCE [LARGE SCALE GENOMIC DNA]</scope>
    <source>
        <strain evidence="1 2">1812E</strain>
    </source>
</reference>
<comment type="caution">
    <text evidence="1">The sequence shown here is derived from an EMBL/GenBank/DDBJ whole genome shotgun (WGS) entry which is preliminary data.</text>
</comment>
<dbReference type="AlphaFoldDB" id="A0A151CGF1"/>
<evidence type="ECO:0000313" key="2">
    <source>
        <dbReference type="Proteomes" id="UP000075359"/>
    </source>
</evidence>
<sequence length="96" mass="10815">MTAIQIITISSKNKTLRGMIEQVSNDNFRLYLSEKETYFTPFNLTDSQFNNAADALTKITELFGNAKIVEINNQTSDLLTTDEISNITKCSDIKES</sequence>
<gene>
    <name evidence="1" type="ORF">AS592_07425</name>
</gene>
<dbReference type="RefSeq" id="WP_067330987.1">
    <property type="nucleotide sequence ID" value="NZ_LNKT01000023.1"/>
</dbReference>
<proteinExistence type="predicted"/>
<dbReference type="Proteomes" id="UP000075359">
    <property type="component" value="Unassembled WGS sequence"/>
</dbReference>
<dbReference type="EMBL" id="LNKT01000023">
    <property type="protein sequence ID" value="KYJ86622.1"/>
    <property type="molecule type" value="Genomic_DNA"/>
</dbReference>
<evidence type="ECO:0000313" key="1">
    <source>
        <dbReference type="EMBL" id="KYJ86622.1"/>
    </source>
</evidence>
<accession>A0A151CGF1</accession>
<organism evidence="1 2">
    <name type="scientific">Sulfurovum riftiae</name>
    <dbReference type="NCBI Taxonomy" id="1630136"/>
    <lineage>
        <taxon>Bacteria</taxon>
        <taxon>Pseudomonadati</taxon>
        <taxon>Campylobacterota</taxon>
        <taxon>Epsilonproteobacteria</taxon>
        <taxon>Campylobacterales</taxon>
        <taxon>Sulfurovaceae</taxon>
        <taxon>Sulfurovum</taxon>
    </lineage>
</organism>